<keyword evidence="2" id="KW-1185">Reference proteome</keyword>
<dbReference type="Gene3D" id="3.40.50.1820">
    <property type="entry name" value="alpha/beta hydrolase"/>
    <property type="match status" value="1"/>
</dbReference>
<organism evidence="1 2">
    <name type="scientific">Marilutibacter penaei</name>
    <dbReference type="NCBI Taxonomy" id="2759900"/>
    <lineage>
        <taxon>Bacteria</taxon>
        <taxon>Pseudomonadati</taxon>
        <taxon>Pseudomonadota</taxon>
        <taxon>Gammaproteobacteria</taxon>
        <taxon>Lysobacterales</taxon>
        <taxon>Lysobacteraceae</taxon>
        <taxon>Marilutibacter</taxon>
    </lineage>
</organism>
<protein>
    <submittedName>
        <fullName evidence="1">Alpha/beta hydrolase</fullName>
    </submittedName>
</protein>
<dbReference type="Proteomes" id="UP000552587">
    <property type="component" value="Unassembled WGS sequence"/>
</dbReference>
<evidence type="ECO:0000313" key="2">
    <source>
        <dbReference type="Proteomes" id="UP000552587"/>
    </source>
</evidence>
<dbReference type="GO" id="GO:0016787">
    <property type="term" value="F:hydrolase activity"/>
    <property type="evidence" value="ECO:0007669"/>
    <property type="project" value="UniProtKB-KW"/>
</dbReference>
<gene>
    <name evidence="1" type="ORF">H4F99_02735</name>
</gene>
<keyword evidence="1" id="KW-0378">Hydrolase</keyword>
<dbReference type="AlphaFoldDB" id="A0A7W3U1S7"/>
<evidence type="ECO:0000313" key="1">
    <source>
        <dbReference type="EMBL" id="MBB1087401.1"/>
    </source>
</evidence>
<accession>A0A7W3U1S7</accession>
<sequence>MNAQLAVEDVIAGPDACDGSRRSDNALGESAYRFGPGLVGVLHRPCHEDGHVQDVAVILLNAGLVRRIGPYRQYVLLARLLARAGFTVLRYDQSGLGDSASASREAGDRRLREVRAAMTLVGAETGHMRFVLGGLCSGADDAFHIAVQDSRVVGTLLLDGPGYKTAGFWWRHLLPRVFSPRRWRALLGHVGKLRTHEPGLLDYRDFPPQADARLQLQSLVERGVRMLFLYTSGSYYYVNHRSQLAAALGDAARAPAVTVEFWRDCDHTFYLQQDRTRMFAYTLGWMQDAFGTRKGRPGPTPIP</sequence>
<dbReference type="SUPFAM" id="SSF53474">
    <property type="entry name" value="alpha/beta-Hydrolases"/>
    <property type="match status" value="1"/>
</dbReference>
<dbReference type="RefSeq" id="WP_182668202.1">
    <property type="nucleotide sequence ID" value="NZ_JACHTE010000002.1"/>
</dbReference>
<dbReference type="InterPro" id="IPR029058">
    <property type="entry name" value="AB_hydrolase_fold"/>
</dbReference>
<name>A0A7W3U1S7_9GAMM</name>
<dbReference type="EMBL" id="JACHTE010000002">
    <property type="protein sequence ID" value="MBB1087401.1"/>
    <property type="molecule type" value="Genomic_DNA"/>
</dbReference>
<comment type="caution">
    <text evidence="1">The sequence shown here is derived from an EMBL/GenBank/DDBJ whole genome shotgun (WGS) entry which is preliminary data.</text>
</comment>
<proteinExistence type="predicted"/>
<reference evidence="1 2" key="1">
    <citation type="submission" date="2020-07" db="EMBL/GenBank/DDBJ databases">
        <authorList>
            <person name="Xu S."/>
            <person name="Li A."/>
        </authorList>
    </citation>
    <scope>NUCLEOTIDE SEQUENCE [LARGE SCALE GENOMIC DNA]</scope>
    <source>
        <strain evidence="1 2">SG-8</strain>
    </source>
</reference>